<proteinExistence type="predicted"/>
<sequence length="97" mass="10542">MPAWPKITSAIAYGGEQLLDLLYRLSNFVMPDGMDDDSDEPQWEDDVLFRLDDHFQPSINWLPVSLPAQDGSSQPSSAKPSAPEANSSTADSSKASS</sequence>
<dbReference type="EMBL" id="JAPESX010003113">
    <property type="protein sequence ID" value="KAJ8105695.1"/>
    <property type="molecule type" value="Genomic_DNA"/>
</dbReference>
<gene>
    <name evidence="1" type="ORF">ONZ43_g7322</name>
</gene>
<dbReference type="Proteomes" id="UP001153334">
    <property type="component" value="Unassembled WGS sequence"/>
</dbReference>
<name>A0ACC2HS68_9PEZI</name>
<reference evidence="1" key="1">
    <citation type="submission" date="2022-11" db="EMBL/GenBank/DDBJ databases">
        <title>Genome Sequence of Nemania bipapillata.</title>
        <authorList>
            <person name="Buettner E."/>
        </authorList>
    </citation>
    <scope>NUCLEOTIDE SEQUENCE</scope>
    <source>
        <strain evidence="1">CP14</strain>
    </source>
</reference>
<evidence type="ECO:0000313" key="1">
    <source>
        <dbReference type="EMBL" id="KAJ8105695.1"/>
    </source>
</evidence>
<comment type="caution">
    <text evidence="1">The sequence shown here is derived from an EMBL/GenBank/DDBJ whole genome shotgun (WGS) entry which is preliminary data.</text>
</comment>
<keyword evidence="2" id="KW-1185">Reference proteome</keyword>
<organism evidence="1 2">
    <name type="scientific">Nemania bipapillata</name>
    <dbReference type="NCBI Taxonomy" id="110536"/>
    <lineage>
        <taxon>Eukaryota</taxon>
        <taxon>Fungi</taxon>
        <taxon>Dikarya</taxon>
        <taxon>Ascomycota</taxon>
        <taxon>Pezizomycotina</taxon>
        <taxon>Sordariomycetes</taxon>
        <taxon>Xylariomycetidae</taxon>
        <taxon>Xylariales</taxon>
        <taxon>Xylariaceae</taxon>
        <taxon>Nemania</taxon>
    </lineage>
</organism>
<accession>A0ACC2HS68</accession>
<evidence type="ECO:0000313" key="2">
    <source>
        <dbReference type="Proteomes" id="UP001153334"/>
    </source>
</evidence>
<protein>
    <submittedName>
        <fullName evidence="1">Uncharacterized protein</fullName>
    </submittedName>
</protein>